<dbReference type="InterPro" id="IPR036526">
    <property type="entry name" value="C-N_Hydrolase_sf"/>
</dbReference>
<keyword evidence="4" id="KW-1185">Reference proteome</keyword>
<dbReference type="PROSITE" id="PS50263">
    <property type="entry name" value="CN_HYDROLASE"/>
    <property type="match status" value="1"/>
</dbReference>
<dbReference type="GO" id="GO:0050152">
    <property type="term" value="F:omega-amidase activity"/>
    <property type="evidence" value="ECO:0007669"/>
    <property type="project" value="TreeGrafter"/>
</dbReference>
<dbReference type="InterPro" id="IPR045254">
    <property type="entry name" value="Nit1/2_C-N_Hydrolase"/>
</dbReference>
<dbReference type="Proteomes" id="UP000291116">
    <property type="component" value="Unassembled WGS sequence"/>
</dbReference>
<sequence length="392" mass="42419">MRIASRPFFLLTAARFSALDTSTAFAPRRSIANQHGNSGHSHRSFRRNLSSSSLRSSLASWSSSSSSSSSLRMSSTDADRADASMLRVALCQFHVGHDKDANEETARTYLAEAKEKGASMAVLPEIWNSPYATSAFPDYAESLPDIGDGLESADGGSDGPKWSSSASRLLMQAARDHGMWIIGGSVPERVLEDGEEKIYNTCLVLNPEGVVVAKHRKVHLFDIDVPGGITFFESETLSPGSSVSHFATPFGEIGVGICYDIRFAEYAMLLRQKHNCSVLVYPGAFNMTTGPAHWELLQKARALDNQCFVVTASPARSEEPPAGGETDAGYPHYTAWGHSTVVSPWGDVVATTDETEGIVVADLDLGRLAEVRAGIPIQNQRRTDLYALEDLS</sequence>
<dbReference type="GO" id="GO:0006528">
    <property type="term" value="P:asparagine metabolic process"/>
    <property type="evidence" value="ECO:0007669"/>
    <property type="project" value="TreeGrafter"/>
</dbReference>
<reference evidence="3 4" key="1">
    <citation type="submission" date="2019-01" db="EMBL/GenBank/DDBJ databases">
        <authorList>
            <person name="Ferrante I. M."/>
        </authorList>
    </citation>
    <scope>NUCLEOTIDE SEQUENCE [LARGE SCALE GENOMIC DNA]</scope>
    <source>
        <strain evidence="3 4">B856</strain>
    </source>
</reference>
<keyword evidence="1" id="KW-0378">Hydrolase</keyword>
<dbReference type="SUPFAM" id="SSF56317">
    <property type="entry name" value="Carbon-nitrogen hydrolase"/>
    <property type="match status" value="1"/>
</dbReference>
<dbReference type="CDD" id="cd07572">
    <property type="entry name" value="nit"/>
    <property type="match status" value="1"/>
</dbReference>
<dbReference type="GO" id="GO:0006107">
    <property type="term" value="P:oxaloacetate metabolic process"/>
    <property type="evidence" value="ECO:0007669"/>
    <property type="project" value="TreeGrafter"/>
</dbReference>
<protein>
    <recommendedName>
        <fullName evidence="2">CN hydrolase domain-containing protein</fullName>
    </recommendedName>
</protein>
<name>A0A448Z2S6_9STRA</name>
<dbReference type="InterPro" id="IPR003010">
    <property type="entry name" value="C-N_Hydrolase"/>
</dbReference>
<gene>
    <name evidence="3" type="ORF">PSNMU_V1.4_AUG-EV-PASAV3_0030960</name>
</gene>
<dbReference type="PANTHER" id="PTHR23088">
    <property type="entry name" value="NITRILASE-RELATED"/>
    <property type="match status" value="1"/>
</dbReference>
<evidence type="ECO:0000256" key="1">
    <source>
        <dbReference type="ARBA" id="ARBA00022801"/>
    </source>
</evidence>
<feature type="domain" description="CN hydrolase" evidence="2">
    <location>
        <begin position="86"/>
        <end position="365"/>
    </location>
</feature>
<dbReference type="PANTHER" id="PTHR23088:SF30">
    <property type="entry name" value="OMEGA-AMIDASE NIT2"/>
    <property type="match status" value="1"/>
</dbReference>
<dbReference type="Gene3D" id="3.60.110.10">
    <property type="entry name" value="Carbon-nitrogen hydrolase"/>
    <property type="match status" value="1"/>
</dbReference>
<dbReference type="EMBL" id="CAACVS010000085">
    <property type="protein sequence ID" value="VEU36341.1"/>
    <property type="molecule type" value="Genomic_DNA"/>
</dbReference>
<dbReference type="Pfam" id="PF00795">
    <property type="entry name" value="CN_hydrolase"/>
    <property type="match status" value="1"/>
</dbReference>
<proteinExistence type="predicted"/>
<evidence type="ECO:0000313" key="3">
    <source>
        <dbReference type="EMBL" id="VEU36341.1"/>
    </source>
</evidence>
<dbReference type="AlphaFoldDB" id="A0A448Z2S6"/>
<evidence type="ECO:0000259" key="2">
    <source>
        <dbReference type="PROSITE" id="PS50263"/>
    </source>
</evidence>
<dbReference type="GO" id="GO:0005739">
    <property type="term" value="C:mitochondrion"/>
    <property type="evidence" value="ECO:0007669"/>
    <property type="project" value="TreeGrafter"/>
</dbReference>
<dbReference type="GO" id="GO:0006541">
    <property type="term" value="P:glutamine metabolic process"/>
    <property type="evidence" value="ECO:0007669"/>
    <property type="project" value="TreeGrafter"/>
</dbReference>
<evidence type="ECO:0000313" key="4">
    <source>
        <dbReference type="Proteomes" id="UP000291116"/>
    </source>
</evidence>
<dbReference type="OrthoDB" id="10250282at2759"/>
<accession>A0A448Z2S6</accession>
<organism evidence="3 4">
    <name type="scientific">Pseudo-nitzschia multistriata</name>
    <dbReference type="NCBI Taxonomy" id="183589"/>
    <lineage>
        <taxon>Eukaryota</taxon>
        <taxon>Sar</taxon>
        <taxon>Stramenopiles</taxon>
        <taxon>Ochrophyta</taxon>
        <taxon>Bacillariophyta</taxon>
        <taxon>Bacillariophyceae</taxon>
        <taxon>Bacillariophycidae</taxon>
        <taxon>Bacillariales</taxon>
        <taxon>Bacillariaceae</taxon>
        <taxon>Pseudo-nitzschia</taxon>
    </lineage>
</organism>